<proteinExistence type="predicted"/>
<sequence>MLFKFLLISAYLRRSCFCSHRLFVFKEWDKSVSYFCPTLLVLLIQI</sequence>
<comment type="caution">
    <text evidence="1">The sequence shown here is derived from an EMBL/GenBank/DDBJ whole genome shotgun (WGS) entry which is preliminary data.</text>
</comment>
<dbReference type="AlphaFoldDB" id="A0AB36S6T1"/>
<dbReference type="Proteomes" id="UP000220669">
    <property type="component" value="Unassembled WGS sequence"/>
</dbReference>
<reference evidence="1 2" key="1">
    <citation type="submission" date="2017-09" db="EMBL/GenBank/DDBJ databases">
        <title>FDA dAtabase for Regulatory Grade micrObial Sequences (FDA-ARGOS): Supporting development and validation of Infectious Disease Dx tests.</title>
        <authorList>
            <person name="Minogue T."/>
            <person name="Wolcott M."/>
            <person name="Wasieloski L."/>
            <person name="Aguilar W."/>
            <person name="Moore D."/>
            <person name="Tallon L.J."/>
            <person name="Sadzewicz L."/>
            <person name="Ott S."/>
            <person name="Zhao X."/>
            <person name="Nagaraj S."/>
            <person name="Vavikolanu K."/>
            <person name="Aluvathingal J."/>
            <person name="Nadendla S."/>
            <person name="Sichtig H."/>
        </authorList>
    </citation>
    <scope>NUCLEOTIDE SEQUENCE [LARGE SCALE GENOMIC DNA]</scope>
    <source>
        <strain evidence="1 2">FDAARGOS_396</strain>
    </source>
</reference>
<accession>A0AB36S6T1</accession>
<dbReference type="EMBL" id="PDEB01000004">
    <property type="protein sequence ID" value="PEH44637.1"/>
    <property type="molecule type" value="Genomic_DNA"/>
</dbReference>
<gene>
    <name evidence="1" type="ORF">CRM96_06295</name>
</gene>
<protein>
    <submittedName>
        <fullName evidence="1">Uncharacterized protein</fullName>
    </submittedName>
</protein>
<evidence type="ECO:0000313" key="2">
    <source>
        <dbReference type="Proteomes" id="UP000220669"/>
    </source>
</evidence>
<organism evidence="1 2">
    <name type="scientific">Enterococcus durans</name>
    <dbReference type="NCBI Taxonomy" id="53345"/>
    <lineage>
        <taxon>Bacteria</taxon>
        <taxon>Bacillati</taxon>
        <taxon>Bacillota</taxon>
        <taxon>Bacilli</taxon>
        <taxon>Lactobacillales</taxon>
        <taxon>Enterococcaceae</taxon>
        <taxon>Enterococcus</taxon>
    </lineage>
</organism>
<evidence type="ECO:0000313" key="1">
    <source>
        <dbReference type="EMBL" id="PEH44637.1"/>
    </source>
</evidence>
<name>A0AB36S6T1_9ENTE</name>